<name>A0ABV9B2K4_9ACTN</name>
<dbReference type="PRINTS" id="PR00080">
    <property type="entry name" value="SDRFAMILY"/>
</dbReference>
<proteinExistence type="inferred from homology"/>
<organism evidence="4 5">
    <name type="scientific">Streptomyces vulcanius</name>
    <dbReference type="NCBI Taxonomy" id="1441876"/>
    <lineage>
        <taxon>Bacteria</taxon>
        <taxon>Bacillati</taxon>
        <taxon>Actinomycetota</taxon>
        <taxon>Actinomycetes</taxon>
        <taxon>Kitasatosporales</taxon>
        <taxon>Streptomycetaceae</taxon>
        <taxon>Streptomyces</taxon>
    </lineage>
</organism>
<comment type="caution">
    <text evidence="4">The sequence shown here is derived from an EMBL/GenBank/DDBJ whole genome shotgun (WGS) entry which is preliminary data.</text>
</comment>
<keyword evidence="5" id="KW-1185">Reference proteome</keyword>
<dbReference type="RefSeq" id="WP_381182939.1">
    <property type="nucleotide sequence ID" value="NZ_JBHSFK010000035.1"/>
</dbReference>
<dbReference type="InterPro" id="IPR057326">
    <property type="entry name" value="KR_dom"/>
</dbReference>
<dbReference type="CDD" id="cd05233">
    <property type="entry name" value="SDR_c"/>
    <property type="match status" value="1"/>
</dbReference>
<evidence type="ECO:0000259" key="3">
    <source>
        <dbReference type="SMART" id="SM00822"/>
    </source>
</evidence>
<dbReference type="Pfam" id="PF13561">
    <property type="entry name" value="adh_short_C2"/>
    <property type="match status" value="1"/>
</dbReference>
<gene>
    <name evidence="4" type="ORF">ACFPIH_39825</name>
</gene>
<dbReference type="SUPFAM" id="SSF51735">
    <property type="entry name" value="NAD(P)-binding Rossmann-fold domains"/>
    <property type="match status" value="1"/>
</dbReference>
<reference evidence="5" key="1">
    <citation type="journal article" date="2019" name="Int. J. Syst. Evol. Microbiol.">
        <title>The Global Catalogue of Microorganisms (GCM) 10K type strain sequencing project: providing services to taxonomists for standard genome sequencing and annotation.</title>
        <authorList>
            <consortium name="The Broad Institute Genomics Platform"/>
            <consortium name="The Broad Institute Genome Sequencing Center for Infectious Disease"/>
            <person name="Wu L."/>
            <person name="Ma J."/>
        </authorList>
    </citation>
    <scope>NUCLEOTIDE SEQUENCE [LARGE SCALE GENOMIC DNA]</scope>
    <source>
        <strain evidence="5">CGMCC 4.7177</strain>
    </source>
</reference>
<evidence type="ECO:0000256" key="1">
    <source>
        <dbReference type="ARBA" id="ARBA00006484"/>
    </source>
</evidence>
<dbReference type="PANTHER" id="PTHR42760">
    <property type="entry name" value="SHORT-CHAIN DEHYDROGENASES/REDUCTASES FAMILY MEMBER"/>
    <property type="match status" value="1"/>
</dbReference>
<evidence type="ECO:0000256" key="2">
    <source>
        <dbReference type="ARBA" id="ARBA00023002"/>
    </source>
</evidence>
<feature type="domain" description="Ketoreductase" evidence="3">
    <location>
        <begin position="7"/>
        <end position="181"/>
    </location>
</feature>
<dbReference type="InterPro" id="IPR002347">
    <property type="entry name" value="SDR_fam"/>
</dbReference>
<dbReference type="EMBL" id="JBHSFK010000035">
    <property type="protein sequence ID" value="MFC4505546.1"/>
    <property type="molecule type" value="Genomic_DNA"/>
</dbReference>
<sequence>MGQYTGKNVVITGGSSGFGLETAKLLCELGARVLITGRTQSTLDAALKELGPDSIAVRSDSSSLAGIDDLVERVRSAFGAVDALFVNAGITRFVPFEATPEEIYDEIFEINAKGTYFTVQRFVPLLRPGSGVVLTTSVTNSLGIPMISAYAASKAAIRSMARSFARELLPKQIRVNAVSPGPVDTGILDRSMPSEAVAQAKEELIQQIPMLRLGESSEIAKAVVYLAFEATYSTGFELVVDGGGSQM</sequence>
<keyword evidence="2" id="KW-0560">Oxidoreductase</keyword>
<dbReference type="InterPro" id="IPR020904">
    <property type="entry name" value="Sc_DH/Rdtase_CS"/>
</dbReference>
<accession>A0ABV9B2K4</accession>
<protein>
    <submittedName>
        <fullName evidence="4">SDR family oxidoreductase</fullName>
    </submittedName>
</protein>
<comment type="similarity">
    <text evidence="1">Belongs to the short-chain dehydrogenases/reductases (SDR) family.</text>
</comment>
<dbReference type="Gene3D" id="3.40.50.720">
    <property type="entry name" value="NAD(P)-binding Rossmann-like Domain"/>
    <property type="match status" value="1"/>
</dbReference>
<dbReference type="PANTHER" id="PTHR42760:SF115">
    <property type="entry name" value="3-OXOACYL-[ACYL-CARRIER-PROTEIN] REDUCTASE FABG"/>
    <property type="match status" value="1"/>
</dbReference>
<dbReference type="InterPro" id="IPR036291">
    <property type="entry name" value="NAD(P)-bd_dom_sf"/>
</dbReference>
<evidence type="ECO:0000313" key="5">
    <source>
        <dbReference type="Proteomes" id="UP001595839"/>
    </source>
</evidence>
<dbReference type="PRINTS" id="PR00081">
    <property type="entry name" value="GDHRDH"/>
</dbReference>
<evidence type="ECO:0000313" key="4">
    <source>
        <dbReference type="EMBL" id="MFC4505546.1"/>
    </source>
</evidence>
<dbReference type="SMART" id="SM00822">
    <property type="entry name" value="PKS_KR"/>
    <property type="match status" value="1"/>
</dbReference>
<dbReference type="PROSITE" id="PS00061">
    <property type="entry name" value="ADH_SHORT"/>
    <property type="match status" value="1"/>
</dbReference>
<dbReference type="Proteomes" id="UP001595839">
    <property type="component" value="Unassembled WGS sequence"/>
</dbReference>